<name>A0A8S5VKA3_9CAUD</name>
<proteinExistence type="predicted"/>
<evidence type="ECO:0000313" key="2">
    <source>
        <dbReference type="EMBL" id="DAG89111.1"/>
    </source>
</evidence>
<accession>A0A8S5VKA3</accession>
<evidence type="ECO:0000256" key="1">
    <source>
        <dbReference type="SAM" id="MobiDB-lite"/>
    </source>
</evidence>
<sequence length="151" mass="15843">MSATHNPYYQLPGGADLPGDVRVSDTADASKTAARGWAASPAAVAETQTYHRYTGHSAESNVTIVDNSNSVYVTGRNVNVYIGVNLGRTFSSGETLIRNAPKPVSTYALATFVASDGALRGFGWITPAGNIASPTNLPAGLSYIVAHYTTY</sequence>
<organism evidence="2">
    <name type="scientific">Ackermannviridae sp</name>
    <dbReference type="NCBI Taxonomy" id="2831612"/>
    <lineage>
        <taxon>Viruses</taxon>
        <taxon>Duplodnaviria</taxon>
        <taxon>Heunggongvirae</taxon>
        <taxon>Uroviricota</taxon>
        <taxon>Caudoviricetes</taxon>
        <taxon>Pantevenvirales</taxon>
        <taxon>Ackermannviridae</taxon>
    </lineage>
</organism>
<feature type="region of interest" description="Disordered" evidence="1">
    <location>
        <begin position="1"/>
        <end position="20"/>
    </location>
</feature>
<dbReference type="EMBL" id="BK035253">
    <property type="protein sequence ID" value="DAG89111.1"/>
    <property type="molecule type" value="Genomic_DNA"/>
</dbReference>
<protein>
    <submittedName>
        <fullName evidence="2">Uncharacterized protein</fullName>
    </submittedName>
</protein>
<reference evidence="2" key="1">
    <citation type="journal article" date="2021" name="Proc. Natl. Acad. Sci. U.S.A.">
        <title>A Catalog of Tens of Thousands of Viruses from Human Metagenomes Reveals Hidden Associations with Chronic Diseases.</title>
        <authorList>
            <person name="Tisza M.J."/>
            <person name="Buck C.B."/>
        </authorList>
    </citation>
    <scope>NUCLEOTIDE SEQUENCE</scope>
    <source>
        <strain evidence="2">CtfgE36</strain>
    </source>
</reference>